<gene>
    <name evidence="4" type="ORF">K469DRAFT_606263</name>
</gene>
<dbReference type="InterPro" id="IPR029071">
    <property type="entry name" value="Ubiquitin-like_domsf"/>
</dbReference>
<dbReference type="OrthoDB" id="440781at2759"/>
<proteinExistence type="predicted"/>
<dbReference type="AlphaFoldDB" id="A0A6A6DAZ2"/>
<dbReference type="Pfam" id="PF00789">
    <property type="entry name" value="UBX"/>
    <property type="match status" value="1"/>
</dbReference>
<dbReference type="InterPro" id="IPR059238">
    <property type="entry name" value="UBX1_UBXN9"/>
</dbReference>
<sequence>MTSHVVVVGSTARTVKIPTTPAKYLTEVRDEACKKFNLSPDQFTLKYNNKPISLSQQIRLANLPQGARLELVQSSRSPSVISVALQLPESEKNIRLTQKFASNTSLWEILRQFESGSEAHYNFTQRGVPEMSTNGSSGAGRLNYEMPVITVMPGHQEQSSFVGLQQTLSQLGFDNGSALLRLGFKNSGTPLEEAMTEISLYFKSSVPTPSGAHADSSEQARSIPDSEKAAPEASEVISSEAVQSEQPDPKPMEVDSTPVAEPTVRSSDTSDESSWDAAPSATESSVPPAPSTSSTSTQPSMLSRNVQIFSPPTSATPQAARRAFNEMDYEPTIEHAKAHQAALQARTRNQRLLSDKELAEQENARLERLNAAAEKGGSLRIRMPDQTMIQMDITKSDTAEVLYEFVKGFLEFKNQPFQLKYIGPKGTAVLIPRDKKRLIQDLRFSGREVVTFIWDEKASNEARLSRKTLSKEWQDKAQMLKVEEPAVEEKPGPAVQSKSEGKRKVFGSSSADKESKLKNILGKGLFKR</sequence>
<dbReference type="PANTHER" id="PTHR46467:SF1">
    <property type="entry name" value="TETHER CONTAINING UBX DOMAIN FOR GLUT4"/>
    <property type="match status" value="1"/>
</dbReference>
<evidence type="ECO:0000256" key="1">
    <source>
        <dbReference type="SAM" id="Coils"/>
    </source>
</evidence>
<dbReference type="Pfam" id="PF11470">
    <property type="entry name" value="TUG-UBL1"/>
    <property type="match status" value="1"/>
</dbReference>
<dbReference type="PANTHER" id="PTHR46467">
    <property type="entry name" value="TETHER CONTAINING UBX DOMAIN FOR GLUT4"/>
    <property type="match status" value="1"/>
</dbReference>
<dbReference type="EMBL" id="ML994703">
    <property type="protein sequence ID" value="KAF2176714.1"/>
    <property type="molecule type" value="Genomic_DNA"/>
</dbReference>
<feature type="domain" description="UBX" evidence="3">
    <location>
        <begin position="372"/>
        <end position="452"/>
    </location>
</feature>
<dbReference type="GO" id="GO:0005737">
    <property type="term" value="C:cytoplasm"/>
    <property type="evidence" value="ECO:0007669"/>
    <property type="project" value="TreeGrafter"/>
</dbReference>
<evidence type="ECO:0000313" key="5">
    <source>
        <dbReference type="Proteomes" id="UP000800200"/>
    </source>
</evidence>
<keyword evidence="5" id="KW-1185">Reference proteome</keyword>
<dbReference type="GO" id="GO:0005634">
    <property type="term" value="C:nucleus"/>
    <property type="evidence" value="ECO:0007669"/>
    <property type="project" value="TreeGrafter"/>
</dbReference>
<dbReference type="CDD" id="cd16105">
    <property type="entry name" value="Ubl_ASPSCR1_like"/>
    <property type="match status" value="1"/>
</dbReference>
<dbReference type="Proteomes" id="UP000800200">
    <property type="component" value="Unassembled WGS sequence"/>
</dbReference>
<feature type="compositionally biased region" description="Polar residues" evidence="2">
    <location>
        <begin position="236"/>
        <end position="246"/>
    </location>
</feature>
<evidence type="ECO:0000256" key="2">
    <source>
        <dbReference type="SAM" id="MobiDB-lite"/>
    </source>
</evidence>
<feature type="compositionally biased region" description="Low complexity" evidence="2">
    <location>
        <begin position="277"/>
        <end position="300"/>
    </location>
</feature>
<organism evidence="4 5">
    <name type="scientific">Zopfia rhizophila CBS 207.26</name>
    <dbReference type="NCBI Taxonomy" id="1314779"/>
    <lineage>
        <taxon>Eukaryota</taxon>
        <taxon>Fungi</taxon>
        <taxon>Dikarya</taxon>
        <taxon>Ascomycota</taxon>
        <taxon>Pezizomycotina</taxon>
        <taxon>Dothideomycetes</taxon>
        <taxon>Dothideomycetes incertae sedis</taxon>
        <taxon>Zopfiaceae</taxon>
        <taxon>Zopfia</taxon>
    </lineage>
</organism>
<dbReference type="GO" id="GO:0006886">
    <property type="term" value="P:intracellular protein transport"/>
    <property type="evidence" value="ECO:0007669"/>
    <property type="project" value="TreeGrafter"/>
</dbReference>
<accession>A0A6A6DAZ2</accession>
<feature type="coiled-coil region" evidence="1">
    <location>
        <begin position="342"/>
        <end position="376"/>
    </location>
</feature>
<feature type="region of interest" description="Disordered" evidence="2">
    <location>
        <begin position="483"/>
        <end position="512"/>
    </location>
</feature>
<dbReference type="CDD" id="cd01767">
    <property type="entry name" value="UBX"/>
    <property type="match status" value="1"/>
</dbReference>
<dbReference type="CDD" id="cd17075">
    <property type="entry name" value="UBX1_UBXN9"/>
    <property type="match status" value="1"/>
</dbReference>
<evidence type="ECO:0000259" key="3">
    <source>
        <dbReference type="PROSITE" id="PS50033"/>
    </source>
</evidence>
<name>A0A6A6DAZ2_9PEZI</name>
<dbReference type="Gene3D" id="3.10.20.90">
    <property type="entry name" value="Phosphatidylinositol 3-kinase Catalytic Subunit, Chain A, domain 1"/>
    <property type="match status" value="1"/>
</dbReference>
<dbReference type="InterPro" id="IPR001012">
    <property type="entry name" value="UBX_dom"/>
</dbReference>
<dbReference type="InterPro" id="IPR021569">
    <property type="entry name" value="TUG-UBL1"/>
</dbReference>
<evidence type="ECO:0000313" key="4">
    <source>
        <dbReference type="EMBL" id="KAF2176714.1"/>
    </source>
</evidence>
<dbReference type="GO" id="GO:0012506">
    <property type="term" value="C:vesicle membrane"/>
    <property type="evidence" value="ECO:0007669"/>
    <property type="project" value="TreeGrafter"/>
</dbReference>
<dbReference type="PROSITE" id="PS50033">
    <property type="entry name" value="UBX"/>
    <property type="match status" value="1"/>
</dbReference>
<reference evidence="4" key="1">
    <citation type="journal article" date="2020" name="Stud. Mycol.">
        <title>101 Dothideomycetes genomes: a test case for predicting lifestyles and emergence of pathogens.</title>
        <authorList>
            <person name="Haridas S."/>
            <person name="Albert R."/>
            <person name="Binder M."/>
            <person name="Bloem J."/>
            <person name="Labutti K."/>
            <person name="Salamov A."/>
            <person name="Andreopoulos B."/>
            <person name="Baker S."/>
            <person name="Barry K."/>
            <person name="Bills G."/>
            <person name="Bluhm B."/>
            <person name="Cannon C."/>
            <person name="Castanera R."/>
            <person name="Culley D."/>
            <person name="Daum C."/>
            <person name="Ezra D."/>
            <person name="Gonzalez J."/>
            <person name="Henrissat B."/>
            <person name="Kuo A."/>
            <person name="Liang C."/>
            <person name="Lipzen A."/>
            <person name="Lutzoni F."/>
            <person name="Magnuson J."/>
            <person name="Mondo S."/>
            <person name="Nolan M."/>
            <person name="Ohm R."/>
            <person name="Pangilinan J."/>
            <person name="Park H.-J."/>
            <person name="Ramirez L."/>
            <person name="Alfaro M."/>
            <person name="Sun H."/>
            <person name="Tritt A."/>
            <person name="Yoshinaga Y."/>
            <person name="Zwiers L.-H."/>
            <person name="Turgeon B."/>
            <person name="Goodwin S."/>
            <person name="Spatafora J."/>
            <person name="Crous P."/>
            <person name="Grigoriev I."/>
        </authorList>
    </citation>
    <scope>NUCLEOTIDE SEQUENCE</scope>
    <source>
        <strain evidence="4">CBS 207.26</strain>
    </source>
</reference>
<protein>
    <recommendedName>
        <fullName evidence="3">UBX domain-containing protein</fullName>
    </recommendedName>
</protein>
<feature type="region of interest" description="Disordered" evidence="2">
    <location>
        <begin position="206"/>
        <end position="303"/>
    </location>
</feature>
<keyword evidence="1" id="KW-0175">Coiled coil</keyword>
<dbReference type="SUPFAM" id="SSF54236">
    <property type="entry name" value="Ubiquitin-like"/>
    <property type="match status" value="2"/>
</dbReference>